<dbReference type="AlphaFoldDB" id="A0A7J8ILE1"/>
<gene>
    <name evidence="2" type="ORF">HJG63_010659</name>
</gene>
<evidence type="ECO:0000313" key="3">
    <source>
        <dbReference type="Proteomes" id="UP000593571"/>
    </source>
</evidence>
<protein>
    <submittedName>
        <fullName evidence="2">Uncharacterized protein</fullName>
    </submittedName>
</protein>
<comment type="caution">
    <text evidence="2">The sequence shown here is derived from an EMBL/GenBank/DDBJ whole genome shotgun (WGS) entry which is preliminary data.</text>
</comment>
<proteinExistence type="predicted"/>
<dbReference type="Proteomes" id="UP000593571">
    <property type="component" value="Unassembled WGS sequence"/>
</dbReference>
<keyword evidence="3" id="KW-1185">Reference proteome</keyword>
<evidence type="ECO:0000313" key="2">
    <source>
        <dbReference type="EMBL" id="KAF6485466.1"/>
    </source>
</evidence>
<sequence length="138" mass="15192">MLGRRIRVSQGRKTSQRRLSGLPQARTEARIPQAGQSLRGRNANEATRWQQSPAGTGTWAVNGSIFLSHRNGPTTLSWGENGLPPGLSPVHCLSGRLRWSCFPVLFSPFSSPPRSFAAWEKARGDSERKAFPRALQPS</sequence>
<evidence type="ECO:0000256" key="1">
    <source>
        <dbReference type="SAM" id="MobiDB-lite"/>
    </source>
</evidence>
<dbReference type="EMBL" id="JACASE010000003">
    <property type="protein sequence ID" value="KAF6485466.1"/>
    <property type="molecule type" value="Genomic_DNA"/>
</dbReference>
<organism evidence="2 3">
    <name type="scientific">Rousettus aegyptiacus</name>
    <name type="common">Egyptian fruit bat</name>
    <name type="synonym">Pteropus aegyptiacus</name>
    <dbReference type="NCBI Taxonomy" id="9407"/>
    <lineage>
        <taxon>Eukaryota</taxon>
        <taxon>Metazoa</taxon>
        <taxon>Chordata</taxon>
        <taxon>Craniata</taxon>
        <taxon>Vertebrata</taxon>
        <taxon>Euteleostomi</taxon>
        <taxon>Mammalia</taxon>
        <taxon>Eutheria</taxon>
        <taxon>Laurasiatheria</taxon>
        <taxon>Chiroptera</taxon>
        <taxon>Yinpterochiroptera</taxon>
        <taxon>Pteropodoidea</taxon>
        <taxon>Pteropodidae</taxon>
        <taxon>Rousettinae</taxon>
        <taxon>Rousettus</taxon>
    </lineage>
</organism>
<feature type="compositionally biased region" description="Polar residues" evidence="1">
    <location>
        <begin position="44"/>
        <end position="54"/>
    </location>
</feature>
<feature type="region of interest" description="Disordered" evidence="1">
    <location>
        <begin position="1"/>
        <end position="54"/>
    </location>
</feature>
<reference evidence="2 3" key="1">
    <citation type="journal article" date="2020" name="Nature">
        <title>Six reference-quality genomes reveal evolution of bat adaptations.</title>
        <authorList>
            <person name="Jebb D."/>
            <person name="Huang Z."/>
            <person name="Pippel M."/>
            <person name="Hughes G.M."/>
            <person name="Lavrichenko K."/>
            <person name="Devanna P."/>
            <person name="Winkler S."/>
            <person name="Jermiin L.S."/>
            <person name="Skirmuntt E.C."/>
            <person name="Katzourakis A."/>
            <person name="Burkitt-Gray L."/>
            <person name="Ray D.A."/>
            <person name="Sullivan K.A.M."/>
            <person name="Roscito J.G."/>
            <person name="Kirilenko B.M."/>
            <person name="Davalos L.M."/>
            <person name="Corthals A.P."/>
            <person name="Power M.L."/>
            <person name="Jones G."/>
            <person name="Ransome R.D."/>
            <person name="Dechmann D.K.N."/>
            <person name="Locatelli A.G."/>
            <person name="Puechmaille S.J."/>
            <person name="Fedrigo O."/>
            <person name="Jarvis E.D."/>
            <person name="Hiller M."/>
            <person name="Vernes S.C."/>
            <person name="Myers E.W."/>
            <person name="Teeling E.C."/>
        </authorList>
    </citation>
    <scope>NUCLEOTIDE SEQUENCE [LARGE SCALE GENOMIC DNA]</scope>
    <source>
        <strain evidence="2">MRouAeg1</strain>
        <tissue evidence="2">Muscle</tissue>
    </source>
</reference>
<name>A0A7J8ILE1_ROUAE</name>
<accession>A0A7J8ILE1</accession>